<name>A0ABV0DNJ9_9PSED</name>
<evidence type="ECO:0000313" key="4">
    <source>
        <dbReference type="Proteomes" id="UP001424532"/>
    </source>
</evidence>
<dbReference type="EMBL" id="JBDLYL010000031">
    <property type="protein sequence ID" value="MEN8642383.1"/>
    <property type="molecule type" value="Genomic_DNA"/>
</dbReference>
<proteinExistence type="predicted"/>
<dbReference type="Proteomes" id="UP001424532">
    <property type="component" value="Unassembled WGS sequence"/>
</dbReference>
<comment type="caution">
    <text evidence="3">The sequence shown here is derived from an EMBL/GenBank/DDBJ whole genome shotgun (WGS) entry which is preliminary data.</text>
</comment>
<gene>
    <name evidence="3" type="ORF">ABFE88_22280</name>
</gene>
<dbReference type="Gene3D" id="3.90.1340.10">
    <property type="entry name" value="Phage tail collar domain"/>
    <property type="match status" value="1"/>
</dbReference>
<protein>
    <submittedName>
        <fullName evidence="3">Tail fiber protein</fullName>
    </submittedName>
</protein>
<accession>A0ABV0DNJ9</accession>
<sequence length="176" mass="18043">MDNFLGEIRLFPFGVIPKGWAPCNGQLLPITTYSALFTLLGTQYGGDGSSTFALPDMRGRVGLGATADGTHPNGQSQGSQSVTLTADNLPPHTHTVNVSTLDTGNSAAEDAFFGVSLLNNGSPGGTTYVEAKSGNPVSLNSATVGTSGASSPLENHQPSLGLSYCIALQGVYPPRS</sequence>
<evidence type="ECO:0000313" key="3">
    <source>
        <dbReference type="EMBL" id="MEN8642383.1"/>
    </source>
</evidence>
<organism evidence="3 4">
    <name type="scientific">Pseudomonas sichuanensis</name>
    <dbReference type="NCBI Taxonomy" id="2213015"/>
    <lineage>
        <taxon>Bacteria</taxon>
        <taxon>Pseudomonadati</taxon>
        <taxon>Pseudomonadota</taxon>
        <taxon>Gammaproteobacteria</taxon>
        <taxon>Pseudomonadales</taxon>
        <taxon>Pseudomonadaceae</taxon>
        <taxon>Pseudomonas</taxon>
    </lineage>
</organism>
<evidence type="ECO:0000256" key="1">
    <source>
        <dbReference type="SAM" id="MobiDB-lite"/>
    </source>
</evidence>
<dbReference type="RefSeq" id="WP_323831152.1">
    <property type="nucleotide sequence ID" value="NZ_JAWZSW010000016.1"/>
</dbReference>
<reference evidence="3 4" key="1">
    <citation type="submission" date="2024-05" db="EMBL/GenBank/DDBJ databases">
        <title>Sequence of Lycoming College course isolates.</title>
        <authorList>
            <person name="Reigle C.A."/>
            <person name="Newman J.D."/>
        </authorList>
    </citation>
    <scope>NUCLEOTIDE SEQUENCE [LARGE SCALE GENOMIC DNA]</scope>
    <source>
        <strain evidence="3 4">CAR-09</strain>
    </source>
</reference>
<feature type="domain" description="Phage tail collar" evidence="2">
    <location>
        <begin position="6"/>
        <end position="61"/>
    </location>
</feature>
<feature type="region of interest" description="Disordered" evidence="1">
    <location>
        <begin position="63"/>
        <end position="83"/>
    </location>
</feature>
<dbReference type="InterPro" id="IPR011083">
    <property type="entry name" value="Phage_tail_collar_dom"/>
</dbReference>
<evidence type="ECO:0000259" key="2">
    <source>
        <dbReference type="Pfam" id="PF07484"/>
    </source>
</evidence>
<keyword evidence="4" id="KW-1185">Reference proteome</keyword>
<dbReference type="SUPFAM" id="SSF88874">
    <property type="entry name" value="Receptor-binding domain of short tail fibre protein gp12"/>
    <property type="match status" value="1"/>
</dbReference>
<dbReference type="InterPro" id="IPR037053">
    <property type="entry name" value="Phage_tail_collar_dom_sf"/>
</dbReference>
<dbReference type="Pfam" id="PF07484">
    <property type="entry name" value="Collar"/>
    <property type="match status" value="1"/>
</dbReference>
<feature type="compositionally biased region" description="Polar residues" evidence="1">
    <location>
        <begin position="72"/>
        <end position="83"/>
    </location>
</feature>